<dbReference type="GO" id="GO:0006364">
    <property type="term" value="P:rRNA processing"/>
    <property type="evidence" value="ECO:0007669"/>
    <property type="project" value="UniProtKB-UniRule"/>
</dbReference>
<keyword evidence="4 5" id="KW-0143">Chaperone</keyword>
<dbReference type="InterPro" id="IPR011961">
    <property type="entry name" value="RimM"/>
</dbReference>
<dbReference type="RefSeq" id="WP_273440845.1">
    <property type="nucleotide sequence ID" value="NZ_CAXXYC010000003.1"/>
</dbReference>
<dbReference type="EMBL" id="PKUN01000030">
    <property type="protein sequence ID" value="PLX59799.1"/>
    <property type="molecule type" value="Genomic_DNA"/>
</dbReference>
<dbReference type="GO" id="GO:0042274">
    <property type="term" value="P:ribosomal small subunit biogenesis"/>
    <property type="evidence" value="ECO:0007669"/>
    <property type="project" value="UniProtKB-UniRule"/>
</dbReference>
<protein>
    <recommendedName>
        <fullName evidence="5">Ribosome maturation factor RimM</fullName>
    </recommendedName>
</protein>
<evidence type="ECO:0000256" key="5">
    <source>
        <dbReference type="HAMAP-Rule" id="MF_00014"/>
    </source>
</evidence>
<comment type="subcellular location">
    <subcellularLocation>
        <location evidence="5">Cytoplasm</location>
    </subcellularLocation>
</comment>
<proteinExistence type="inferred from homology"/>
<dbReference type="InterPro" id="IPR011033">
    <property type="entry name" value="PRC_barrel-like_sf"/>
</dbReference>
<evidence type="ECO:0000259" key="6">
    <source>
        <dbReference type="Pfam" id="PF01782"/>
    </source>
</evidence>
<dbReference type="InterPro" id="IPR036976">
    <property type="entry name" value="RimM_N_sf"/>
</dbReference>
<evidence type="ECO:0000313" key="8">
    <source>
        <dbReference type="EMBL" id="PLX59799.1"/>
    </source>
</evidence>
<dbReference type="AlphaFoldDB" id="A0A2N6CRT6"/>
<organism evidence="8 9">
    <name type="scientific">Sedimenticola selenatireducens</name>
    <dbReference type="NCBI Taxonomy" id="191960"/>
    <lineage>
        <taxon>Bacteria</taxon>
        <taxon>Pseudomonadati</taxon>
        <taxon>Pseudomonadota</taxon>
        <taxon>Gammaproteobacteria</taxon>
        <taxon>Chromatiales</taxon>
        <taxon>Sedimenticolaceae</taxon>
        <taxon>Sedimenticola</taxon>
    </lineage>
</organism>
<dbReference type="NCBIfam" id="TIGR02273">
    <property type="entry name" value="16S_RimM"/>
    <property type="match status" value="1"/>
</dbReference>
<evidence type="ECO:0000259" key="7">
    <source>
        <dbReference type="Pfam" id="PF24986"/>
    </source>
</evidence>
<comment type="caution">
    <text evidence="8">The sequence shown here is derived from an EMBL/GenBank/DDBJ whole genome shotgun (WGS) entry which is preliminary data.</text>
</comment>
<dbReference type="GO" id="GO:0043022">
    <property type="term" value="F:ribosome binding"/>
    <property type="evidence" value="ECO:0007669"/>
    <property type="project" value="InterPro"/>
</dbReference>
<sequence length="173" mass="19421">MGVPAGERQVEWAILGRVSGLFGVRGWMKVYSHTSPKENILSHPSWYLFRDGQWQEYKLKQGKTHGKGIVAALEGVIDRDQAAALNGAEIAIPRDRLPEIPADEYYWCDLEGKRVVNLQGIELGRVDYLFETGANDVMVVKGVSQHLLPFIAQVIKEVDLDGDLITVDWDPDF</sequence>
<comment type="similarity">
    <text evidence="5">Belongs to the RimM family.</text>
</comment>
<comment type="function">
    <text evidence="5">An accessory protein needed during the final step in the assembly of 30S ribosomal subunit, possibly for assembly of the head region. Essential for efficient processing of 16S rRNA. May be needed both before and after RbfA during the maturation of 16S rRNA. It has affinity for free ribosomal 30S subunits but not for 70S ribosomes.</text>
</comment>
<dbReference type="STRING" id="1111735.GCA_000428045_03096"/>
<keyword evidence="1 5" id="KW-0963">Cytoplasm</keyword>
<comment type="subunit">
    <text evidence="5">Binds ribosomal protein uS19.</text>
</comment>
<reference evidence="8 9" key="1">
    <citation type="submission" date="2017-11" db="EMBL/GenBank/DDBJ databases">
        <title>Genome-resolved metagenomics identifies genetic mobility, metabolic interactions, and unexpected diversity in perchlorate-reducing communities.</title>
        <authorList>
            <person name="Barnum T.P."/>
            <person name="Figueroa I.A."/>
            <person name="Carlstrom C.I."/>
            <person name="Lucas L.N."/>
            <person name="Engelbrektson A.L."/>
            <person name="Coates J.D."/>
        </authorList>
    </citation>
    <scope>NUCLEOTIDE SEQUENCE [LARGE SCALE GENOMIC DNA]</scope>
    <source>
        <strain evidence="8">BM301</strain>
    </source>
</reference>
<dbReference type="Pfam" id="PF24986">
    <property type="entry name" value="PRC_RimM"/>
    <property type="match status" value="1"/>
</dbReference>
<evidence type="ECO:0000256" key="1">
    <source>
        <dbReference type="ARBA" id="ARBA00022490"/>
    </source>
</evidence>
<dbReference type="PANTHER" id="PTHR33692:SF1">
    <property type="entry name" value="RIBOSOME MATURATION FACTOR RIMM"/>
    <property type="match status" value="1"/>
</dbReference>
<dbReference type="Gene3D" id="2.40.30.60">
    <property type="entry name" value="RimM"/>
    <property type="match status" value="1"/>
</dbReference>
<feature type="domain" description="RimM N-terminal" evidence="6">
    <location>
        <begin position="15"/>
        <end position="95"/>
    </location>
</feature>
<evidence type="ECO:0000313" key="9">
    <source>
        <dbReference type="Proteomes" id="UP000235015"/>
    </source>
</evidence>
<evidence type="ECO:0000256" key="4">
    <source>
        <dbReference type="ARBA" id="ARBA00023186"/>
    </source>
</evidence>
<name>A0A2N6CRT6_9GAMM</name>
<dbReference type="Proteomes" id="UP000235015">
    <property type="component" value="Unassembled WGS sequence"/>
</dbReference>
<keyword evidence="2 5" id="KW-0690">Ribosome biogenesis</keyword>
<dbReference type="GO" id="GO:0005840">
    <property type="term" value="C:ribosome"/>
    <property type="evidence" value="ECO:0007669"/>
    <property type="project" value="InterPro"/>
</dbReference>
<dbReference type="InterPro" id="IPR009000">
    <property type="entry name" value="Transl_B-barrel_sf"/>
</dbReference>
<accession>A0A2N6CRT6</accession>
<dbReference type="SUPFAM" id="SSF50447">
    <property type="entry name" value="Translation proteins"/>
    <property type="match status" value="1"/>
</dbReference>
<dbReference type="PANTHER" id="PTHR33692">
    <property type="entry name" value="RIBOSOME MATURATION FACTOR RIMM"/>
    <property type="match status" value="1"/>
</dbReference>
<dbReference type="HAMAP" id="MF_00014">
    <property type="entry name" value="Ribosome_mat_RimM"/>
    <property type="match status" value="1"/>
</dbReference>
<dbReference type="Pfam" id="PF01782">
    <property type="entry name" value="RimM"/>
    <property type="match status" value="1"/>
</dbReference>
<dbReference type="InterPro" id="IPR056792">
    <property type="entry name" value="PRC_RimM"/>
</dbReference>
<dbReference type="Gene3D" id="2.30.30.240">
    <property type="entry name" value="PRC-barrel domain"/>
    <property type="match status" value="1"/>
</dbReference>
<dbReference type="SUPFAM" id="SSF50346">
    <property type="entry name" value="PRC-barrel domain"/>
    <property type="match status" value="1"/>
</dbReference>
<feature type="domain" description="Ribosome maturation factor RimM PRC barrel" evidence="7">
    <location>
        <begin position="107"/>
        <end position="171"/>
    </location>
</feature>
<keyword evidence="3 5" id="KW-0698">rRNA processing</keyword>
<evidence type="ECO:0000256" key="3">
    <source>
        <dbReference type="ARBA" id="ARBA00022552"/>
    </source>
</evidence>
<dbReference type="InterPro" id="IPR002676">
    <property type="entry name" value="RimM_N"/>
</dbReference>
<evidence type="ECO:0000256" key="2">
    <source>
        <dbReference type="ARBA" id="ARBA00022517"/>
    </source>
</evidence>
<gene>
    <name evidence="5" type="primary">rimM</name>
    <name evidence="8" type="ORF">C0630_17935</name>
</gene>
<comment type="domain">
    <text evidence="5">The PRC barrel domain binds ribosomal protein uS19.</text>
</comment>
<dbReference type="GO" id="GO:0005737">
    <property type="term" value="C:cytoplasm"/>
    <property type="evidence" value="ECO:0007669"/>
    <property type="project" value="UniProtKB-SubCell"/>
</dbReference>